<dbReference type="Gene3D" id="3.30.1330.40">
    <property type="entry name" value="RutC-like"/>
    <property type="match status" value="1"/>
</dbReference>
<evidence type="ECO:0000313" key="4">
    <source>
        <dbReference type="Proteomes" id="UP000322084"/>
    </source>
</evidence>
<dbReference type="EMBL" id="BKCM01000005">
    <property type="protein sequence ID" value="GER00623.1"/>
    <property type="molecule type" value="Genomic_DNA"/>
</dbReference>
<sequence>MTIEKRLLELGIDLPTPAKAVANYVPFVVSGNLVSISGQLPMTKDGPKKGKVGVDLDVEEAEQAARLCAINIIAQLKAACGGNLERVKRIVKLGGFVNCTDGFDQQPQIVNGASNLMVEVFGDKGRHSRSAVGVNALPLNVPVEIDALVEID</sequence>
<dbReference type="Pfam" id="PF14588">
    <property type="entry name" value="YjgF_endoribonc"/>
    <property type="match status" value="1"/>
</dbReference>
<dbReference type="InterPro" id="IPR035959">
    <property type="entry name" value="RutC-like_sf"/>
</dbReference>
<evidence type="ECO:0000259" key="1">
    <source>
        <dbReference type="Pfam" id="PF14588"/>
    </source>
</evidence>
<feature type="domain" description="Endoribonuclease L-PSP/chorismate mutase-like" evidence="1">
    <location>
        <begin position="4"/>
        <end position="141"/>
    </location>
</feature>
<dbReference type="Proteomes" id="UP000322084">
    <property type="component" value="Unassembled WGS sequence"/>
</dbReference>
<dbReference type="EMBL" id="BKCL01000005">
    <property type="protein sequence ID" value="GEQ98219.1"/>
    <property type="molecule type" value="Genomic_DNA"/>
</dbReference>
<dbReference type="Proteomes" id="UP000325187">
    <property type="component" value="Unassembled WGS sequence"/>
</dbReference>
<dbReference type="SUPFAM" id="SSF55298">
    <property type="entry name" value="YjgF-like"/>
    <property type="match status" value="1"/>
</dbReference>
<accession>A0A5A7MX29</accession>
<proteinExistence type="predicted"/>
<evidence type="ECO:0000313" key="2">
    <source>
        <dbReference type="EMBL" id="GEQ98219.1"/>
    </source>
</evidence>
<name>A0A5A7MX29_9PROT</name>
<dbReference type="AlphaFoldDB" id="A0A5A7MX29"/>
<evidence type="ECO:0000313" key="5">
    <source>
        <dbReference type="Proteomes" id="UP000325187"/>
    </source>
</evidence>
<reference evidence="4 5" key="1">
    <citation type="submission" date="2019-09" db="EMBL/GenBank/DDBJ databases">
        <title>NBRP : Genome information of microbial organism related human and environment.</title>
        <authorList>
            <person name="Hattori M."/>
            <person name="Oshima K."/>
            <person name="Inaba H."/>
            <person name="Suda W."/>
            <person name="Sakamoto M."/>
            <person name="Iino T."/>
            <person name="Kitahara M."/>
            <person name="Oshida Y."/>
            <person name="Iida T."/>
            <person name="Kudo T."/>
            <person name="Itoh T."/>
            <person name="Ohkuma M."/>
        </authorList>
    </citation>
    <scope>NUCLEOTIDE SEQUENCE [LARGE SCALE GENOMIC DNA]</scope>
    <source>
        <strain evidence="2 4">Hi-2</strain>
        <strain evidence="3 5">Mie-1</strain>
    </source>
</reference>
<organism evidence="3 5">
    <name type="scientific">Iodidimonas gelatinilytica</name>
    <dbReference type="NCBI Taxonomy" id="1236966"/>
    <lineage>
        <taxon>Bacteria</taxon>
        <taxon>Pseudomonadati</taxon>
        <taxon>Pseudomonadota</taxon>
        <taxon>Alphaproteobacteria</taxon>
        <taxon>Iodidimonadales</taxon>
        <taxon>Iodidimonadaceae</taxon>
        <taxon>Iodidimonas</taxon>
    </lineage>
</organism>
<accession>A0A5A7MTM9</accession>
<protein>
    <recommendedName>
        <fullName evidence="1">Endoribonuclease L-PSP/chorismate mutase-like domain-containing protein</fullName>
    </recommendedName>
</protein>
<dbReference type="PANTHER" id="PTHR43760:SF1">
    <property type="entry name" value="ENDORIBONUCLEASE L-PSP_CHORISMATE MUTASE-LIKE DOMAIN-CONTAINING PROTEIN"/>
    <property type="match status" value="1"/>
</dbReference>
<dbReference type="CDD" id="cd02199">
    <property type="entry name" value="YjgF_YER057c_UK114_like_1"/>
    <property type="match status" value="1"/>
</dbReference>
<evidence type="ECO:0000313" key="3">
    <source>
        <dbReference type="EMBL" id="GER00623.1"/>
    </source>
</evidence>
<dbReference type="InterPro" id="IPR013813">
    <property type="entry name" value="Endoribo_LPSP/chorism_mut-like"/>
</dbReference>
<comment type="caution">
    <text evidence="3">The sequence shown here is derived from an EMBL/GenBank/DDBJ whole genome shotgun (WGS) entry which is preliminary data.</text>
</comment>
<dbReference type="PANTHER" id="PTHR43760">
    <property type="entry name" value="ENDORIBONUCLEASE-RELATED"/>
    <property type="match status" value="1"/>
</dbReference>
<gene>
    <name evidence="2" type="ORF">JCM17844_18560</name>
    <name evidence="3" type="ORF">JCM17845_12460</name>
</gene>
<keyword evidence="5" id="KW-1185">Reference proteome</keyword>
<dbReference type="RefSeq" id="WP_150000558.1">
    <property type="nucleotide sequence ID" value="NZ_BKCL01000005.1"/>
</dbReference>